<evidence type="ECO:0000256" key="6">
    <source>
        <dbReference type="SAM" id="MobiDB-lite"/>
    </source>
</evidence>
<feature type="transmembrane region" description="Helical" evidence="7">
    <location>
        <begin position="288"/>
        <end position="316"/>
    </location>
</feature>
<comment type="subcellular location">
    <subcellularLocation>
        <location evidence="1">Membrane</location>
        <topology evidence="1">Multi-pass membrane protein</topology>
    </subcellularLocation>
</comment>
<comment type="similarity">
    <text evidence="2">Belongs to the oxidase-dependent Fe transporter (OFeT) (TC 9.A.10.1) family.</text>
</comment>
<dbReference type="InterPro" id="IPR004923">
    <property type="entry name" value="FTR1/Fip1/EfeU"/>
</dbReference>
<dbReference type="AlphaFoldDB" id="A0A402BBN8"/>
<keyword evidence="5 7" id="KW-0472">Membrane</keyword>
<evidence type="ECO:0000313" key="8">
    <source>
        <dbReference type="EMBL" id="GCE28687.1"/>
    </source>
</evidence>
<organism evidence="8 9">
    <name type="scientific">Dictyobacter alpinus</name>
    <dbReference type="NCBI Taxonomy" id="2014873"/>
    <lineage>
        <taxon>Bacteria</taxon>
        <taxon>Bacillati</taxon>
        <taxon>Chloroflexota</taxon>
        <taxon>Ktedonobacteria</taxon>
        <taxon>Ktedonobacterales</taxon>
        <taxon>Dictyobacteraceae</taxon>
        <taxon>Dictyobacter</taxon>
    </lineage>
</organism>
<accession>A0A402BBN8</accession>
<name>A0A402BBN8_9CHLR</name>
<feature type="transmembrane region" description="Helical" evidence="7">
    <location>
        <begin position="55"/>
        <end position="80"/>
    </location>
</feature>
<sequence length="350" mass="38226">MRMMLSSKIARPTLLAGRILLIIGAVIVAVVLVWQGVVASGNPNPTAARISPEAAIVNTGILVFREGLECILVLMAITASMMGKNQNYRRPIAIGSGIGFGAVILTWFAVVGLLSALSNNVSALNIQAATGLLAIIVLLVIMNWFFHKIYWTGWISMQNKRKKELLSQKKEDGSSQSRLMSGLILLGFASVYREGFEVVLFLQTLRLQVGSLIVLYGVLIGLVLTAIVGSLTFVLHHRLPYKKMLVLTGVMLGAVLLVMVGEQAQEMQLAHWISTTPVNLPIPEWMGLWFAIFPTVETLVAQALAGIVVIGSYFLARYQTVWQPRKRGETPAQRPEQPPVATREPSEVTA</sequence>
<evidence type="ECO:0000256" key="3">
    <source>
        <dbReference type="ARBA" id="ARBA00022692"/>
    </source>
</evidence>
<dbReference type="PANTHER" id="PTHR31632">
    <property type="entry name" value="IRON TRANSPORTER FTH1"/>
    <property type="match status" value="1"/>
</dbReference>
<evidence type="ECO:0000256" key="2">
    <source>
        <dbReference type="ARBA" id="ARBA00008333"/>
    </source>
</evidence>
<feature type="transmembrane region" description="Helical" evidence="7">
    <location>
        <begin position="244"/>
        <end position="261"/>
    </location>
</feature>
<reference evidence="9" key="1">
    <citation type="submission" date="2018-12" db="EMBL/GenBank/DDBJ databases">
        <title>Tengunoibacter tsumagoiensis gen. nov., sp. nov., Dictyobacter kobayashii sp. nov., D. alpinus sp. nov., and D. joshuensis sp. nov. and description of Dictyobacteraceae fam. nov. within the order Ktedonobacterales isolated from Tengu-no-mugimeshi.</title>
        <authorList>
            <person name="Wang C.M."/>
            <person name="Zheng Y."/>
            <person name="Sakai Y."/>
            <person name="Toyoda A."/>
            <person name="Minakuchi Y."/>
            <person name="Abe K."/>
            <person name="Yokota A."/>
            <person name="Yabe S."/>
        </authorList>
    </citation>
    <scope>NUCLEOTIDE SEQUENCE [LARGE SCALE GENOMIC DNA]</scope>
    <source>
        <strain evidence="9">Uno16</strain>
    </source>
</reference>
<evidence type="ECO:0000313" key="9">
    <source>
        <dbReference type="Proteomes" id="UP000287171"/>
    </source>
</evidence>
<feature type="transmembrane region" description="Helical" evidence="7">
    <location>
        <begin position="92"/>
        <end position="114"/>
    </location>
</feature>
<protein>
    <recommendedName>
        <fullName evidence="10">Iron permease</fullName>
    </recommendedName>
</protein>
<dbReference type="GO" id="GO:0015093">
    <property type="term" value="F:ferrous iron transmembrane transporter activity"/>
    <property type="evidence" value="ECO:0007669"/>
    <property type="project" value="TreeGrafter"/>
</dbReference>
<dbReference type="Proteomes" id="UP000287171">
    <property type="component" value="Unassembled WGS sequence"/>
</dbReference>
<evidence type="ECO:0000256" key="5">
    <source>
        <dbReference type="ARBA" id="ARBA00023136"/>
    </source>
</evidence>
<dbReference type="EMBL" id="BIFT01000001">
    <property type="protein sequence ID" value="GCE28687.1"/>
    <property type="molecule type" value="Genomic_DNA"/>
</dbReference>
<comment type="caution">
    <text evidence="8">The sequence shown here is derived from an EMBL/GenBank/DDBJ whole genome shotgun (WGS) entry which is preliminary data.</text>
</comment>
<keyword evidence="3 7" id="KW-0812">Transmembrane</keyword>
<feature type="transmembrane region" description="Helical" evidence="7">
    <location>
        <begin position="213"/>
        <end position="235"/>
    </location>
</feature>
<evidence type="ECO:0000256" key="1">
    <source>
        <dbReference type="ARBA" id="ARBA00004141"/>
    </source>
</evidence>
<gene>
    <name evidence="8" type="ORF">KDA_41710</name>
</gene>
<feature type="region of interest" description="Disordered" evidence="6">
    <location>
        <begin position="326"/>
        <end position="350"/>
    </location>
</feature>
<evidence type="ECO:0000256" key="7">
    <source>
        <dbReference type="SAM" id="Phobius"/>
    </source>
</evidence>
<proteinExistence type="inferred from homology"/>
<keyword evidence="9" id="KW-1185">Reference proteome</keyword>
<dbReference type="Pfam" id="PF03239">
    <property type="entry name" value="FTR1"/>
    <property type="match status" value="1"/>
</dbReference>
<evidence type="ECO:0008006" key="10">
    <source>
        <dbReference type="Google" id="ProtNLM"/>
    </source>
</evidence>
<evidence type="ECO:0000256" key="4">
    <source>
        <dbReference type="ARBA" id="ARBA00022989"/>
    </source>
</evidence>
<feature type="transmembrane region" description="Helical" evidence="7">
    <location>
        <begin position="126"/>
        <end position="146"/>
    </location>
</feature>
<keyword evidence="4 7" id="KW-1133">Transmembrane helix</keyword>
<dbReference type="PANTHER" id="PTHR31632:SF2">
    <property type="entry name" value="PLASMA MEMBRANE IRON PERMEASE"/>
    <property type="match status" value="1"/>
</dbReference>
<dbReference type="GO" id="GO:0033573">
    <property type="term" value="C:high-affinity iron permease complex"/>
    <property type="evidence" value="ECO:0007669"/>
    <property type="project" value="InterPro"/>
</dbReference>